<evidence type="ECO:0000256" key="2">
    <source>
        <dbReference type="SAM" id="Phobius"/>
    </source>
</evidence>
<comment type="caution">
    <text evidence="3">The sequence shown here is derived from an EMBL/GenBank/DDBJ whole genome shotgun (WGS) entry which is preliminary data.</text>
</comment>
<feature type="compositionally biased region" description="Acidic residues" evidence="1">
    <location>
        <begin position="141"/>
        <end position="152"/>
    </location>
</feature>
<keyword evidence="2" id="KW-0472">Membrane</keyword>
<reference evidence="3 4" key="1">
    <citation type="submission" date="2020-08" db="EMBL/GenBank/DDBJ databases">
        <authorList>
            <person name="Kim C.M."/>
        </authorList>
    </citation>
    <scope>NUCLEOTIDE SEQUENCE [LARGE SCALE GENOMIC DNA]</scope>
    <source>
        <strain evidence="3 4">UL070</strain>
    </source>
</reference>
<feature type="region of interest" description="Disordered" evidence="1">
    <location>
        <begin position="1"/>
        <end position="22"/>
    </location>
</feature>
<protein>
    <submittedName>
        <fullName evidence="3">Uncharacterized protein</fullName>
    </submittedName>
</protein>
<feature type="compositionally biased region" description="Basic and acidic residues" evidence="1">
    <location>
        <begin position="57"/>
        <end position="74"/>
    </location>
</feature>
<feature type="compositionally biased region" description="Polar residues" evidence="1">
    <location>
        <begin position="105"/>
        <end position="126"/>
    </location>
</feature>
<feature type="compositionally biased region" description="Gly residues" evidence="1">
    <location>
        <begin position="127"/>
        <end position="137"/>
    </location>
</feature>
<evidence type="ECO:0000256" key="1">
    <source>
        <dbReference type="SAM" id="MobiDB-lite"/>
    </source>
</evidence>
<name>A0A7W4LJT8_9GAMM</name>
<accession>A0A7W4LJT8</accession>
<organism evidence="3 4">
    <name type="scientific">Aquipseudomonas ullengensis</name>
    <dbReference type="NCBI Taxonomy" id="2759166"/>
    <lineage>
        <taxon>Bacteria</taxon>
        <taxon>Pseudomonadati</taxon>
        <taxon>Pseudomonadota</taxon>
        <taxon>Gammaproteobacteria</taxon>
        <taxon>Pseudomonadales</taxon>
        <taxon>Pseudomonadaceae</taxon>
        <taxon>Aquipseudomonas</taxon>
    </lineage>
</organism>
<dbReference type="AlphaFoldDB" id="A0A7W4LJT8"/>
<proteinExistence type="predicted"/>
<evidence type="ECO:0000313" key="4">
    <source>
        <dbReference type="Proteomes" id="UP000542720"/>
    </source>
</evidence>
<dbReference type="Proteomes" id="UP000542720">
    <property type="component" value="Unassembled WGS sequence"/>
</dbReference>
<dbReference type="RefSeq" id="WP_183088064.1">
    <property type="nucleotide sequence ID" value="NZ_JACJUD010000002.1"/>
</dbReference>
<gene>
    <name evidence="3" type="ORF">H3H51_05595</name>
</gene>
<feature type="transmembrane region" description="Helical" evidence="2">
    <location>
        <begin position="240"/>
        <end position="258"/>
    </location>
</feature>
<keyword evidence="4" id="KW-1185">Reference proteome</keyword>
<dbReference type="EMBL" id="JACJUD010000002">
    <property type="protein sequence ID" value="MBB2494487.1"/>
    <property type="molecule type" value="Genomic_DNA"/>
</dbReference>
<feature type="compositionally biased region" description="Basic and acidic residues" evidence="1">
    <location>
        <begin position="1"/>
        <end position="12"/>
    </location>
</feature>
<sequence>MTYDAEGRRHESNSCTTTTTDSDNQKCVAAGGSVGAYNGTMTCIASNKGPKLTETTKQVDKTTDEKADGGKKETTTTTTTTKTCVGAGACSTSTTTVVTTSNTNADGTAGSSSSQCKGSNCTTNGQAGNGSGSGSGSGSDDQGEEEEEDEEIASPTKALGKGEQGDFTEGVTEWDEKLQGARDELDDKLEEYSALFAGVFDLNLGSGGGSLPCEQIPVTIGTATVSLDMCLDRYADTLSYLRYALLLAASAFAALIVMG</sequence>
<feature type="region of interest" description="Disordered" evidence="1">
    <location>
        <begin position="46"/>
        <end position="78"/>
    </location>
</feature>
<keyword evidence="2" id="KW-0812">Transmembrane</keyword>
<feature type="region of interest" description="Disordered" evidence="1">
    <location>
        <begin position="101"/>
        <end position="170"/>
    </location>
</feature>
<evidence type="ECO:0000313" key="3">
    <source>
        <dbReference type="EMBL" id="MBB2494487.1"/>
    </source>
</evidence>
<keyword evidence="2" id="KW-1133">Transmembrane helix</keyword>